<proteinExistence type="predicted"/>
<gene>
    <name evidence="2" type="ORF">H1191_12420</name>
</gene>
<evidence type="ECO:0000313" key="3">
    <source>
        <dbReference type="Proteomes" id="UP000535491"/>
    </source>
</evidence>
<reference evidence="2 3" key="1">
    <citation type="submission" date="2020-07" db="EMBL/GenBank/DDBJ databases">
        <authorList>
            <person name="Feng H."/>
        </authorList>
    </citation>
    <scope>NUCLEOTIDE SEQUENCE [LARGE SCALE GENOMIC DNA]</scope>
    <source>
        <strain evidence="3">s-10</strain>
    </source>
</reference>
<keyword evidence="3" id="KW-1185">Reference proteome</keyword>
<dbReference type="AlphaFoldDB" id="A0A7W1WSB8"/>
<accession>A0A7W1WSB8</accession>
<sequence>MAETELNKQHYTAMRLRLEGCTIDEIAEKLKKKRTTVHSWFYKNKSFMAEYEVIRNENVEQARDILLVYAPEAARNIVALAEGKKKGQGRDVSARTQLDANADILDRVGLKPVEKQEVKAEIDHSAEFLAEFDGGQ</sequence>
<dbReference type="EMBL" id="JACEIQ010000012">
    <property type="protein sequence ID" value="MBA4495112.1"/>
    <property type="molecule type" value="Genomic_DNA"/>
</dbReference>
<evidence type="ECO:0000259" key="1">
    <source>
        <dbReference type="Pfam" id="PF06056"/>
    </source>
</evidence>
<evidence type="ECO:0000313" key="2">
    <source>
        <dbReference type="EMBL" id="MBA4495112.1"/>
    </source>
</evidence>
<dbReference type="InterPro" id="IPR010332">
    <property type="entry name" value="ATPase_terminase-su_N"/>
</dbReference>
<dbReference type="RefSeq" id="WP_181752355.1">
    <property type="nucleotide sequence ID" value="NZ_JACEIQ010000012.1"/>
</dbReference>
<feature type="domain" description="Terminase ATPase subunit N-terminal" evidence="1">
    <location>
        <begin position="10"/>
        <end position="43"/>
    </location>
</feature>
<dbReference type="Proteomes" id="UP000535491">
    <property type="component" value="Unassembled WGS sequence"/>
</dbReference>
<protein>
    <recommendedName>
        <fullName evidence="1">Terminase ATPase subunit N-terminal domain-containing protein</fullName>
    </recommendedName>
</protein>
<organism evidence="2 3">
    <name type="scientific">Paenactinomyces guangxiensis</name>
    <dbReference type="NCBI Taxonomy" id="1490290"/>
    <lineage>
        <taxon>Bacteria</taxon>
        <taxon>Bacillati</taxon>
        <taxon>Bacillota</taxon>
        <taxon>Bacilli</taxon>
        <taxon>Bacillales</taxon>
        <taxon>Thermoactinomycetaceae</taxon>
        <taxon>Paenactinomyces</taxon>
    </lineage>
</organism>
<dbReference type="Pfam" id="PF06056">
    <property type="entry name" value="Terminase_5"/>
    <property type="match status" value="1"/>
</dbReference>
<name>A0A7W1WSB8_9BACL</name>
<comment type="caution">
    <text evidence="2">The sequence shown here is derived from an EMBL/GenBank/DDBJ whole genome shotgun (WGS) entry which is preliminary data.</text>
</comment>